<dbReference type="PANTHER" id="PTHR10783:SF103">
    <property type="entry name" value="SOLUTE CARRIER FAMILY 53 MEMBER 1"/>
    <property type="match status" value="1"/>
</dbReference>
<evidence type="ECO:0000256" key="5">
    <source>
        <dbReference type="ARBA" id="ARBA00023136"/>
    </source>
</evidence>
<feature type="region of interest" description="Disordered" evidence="6">
    <location>
        <begin position="837"/>
        <end position="909"/>
    </location>
</feature>
<keyword evidence="3 7" id="KW-0812">Transmembrane</keyword>
<evidence type="ECO:0000313" key="10">
    <source>
        <dbReference type="EMBL" id="KAK7751227.1"/>
    </source>
</evidence>
<feature type="transmembrane region" description="Helical" evidence="7">
    <location>
        <begin position="582"/>
        <end position="604"/>
    </location>
</feature>
<evidence type="ECO:0000256" key="7">
    <source>
        <dbReference type="SAM" id="Phobius"/>
    </source>
</evidence>
<dbReference type="EMBL" id="JAKJXP020000052">
    <property type="protein sequence ID" value="KAK7751227.1"/>
    <property type="molecule type" value="Genomic_DNA"/>
</dbReference>
<dbReference type="Pfam" id="PF03105">
    <property type="entry name" value="SPX"/>
    <property type="match status" value="1"/>
</dbReference>
<feature type="compositionally biased region" description="Basic and acidic residues" evidence="6">
    <location>
        <begin position="274"/>
        <end position="292"/>
    </location>
</feature>
<dbReference type="CDD" id="cd14475">
    <property type="entry name" value="SPX_SYG1_like"/>
    <property type="match status" value="1"/>
</dbReference>
<accession>A0AAN9UQS8</accession>
<feature type="compositionally biased region" description="Polar residues" evidence="6">
    <location>
        <begin position="293"/>
        <end position="302"/>
    </location>
</feature>
<comment type="subcellular location">
    <subcellularLocation>
        <location evidence="1">Membrane</location>
        <topology evidence="1">Multi-pass membrane protein</topology>
    </subcellularLocation>
</comment>
<feature type="compositionally biased region" description="Low complexity" evidence="6">
    <location>
        <begin position="176"/>
        <end position="197"/>
    </location>
</feature>
<feature type="compositionally biased region" description="Basic and acidic residues" evidence="6">
    <location>
        <begin position="837"/>
        <end position="854"/>
    </location>
</feature>
<feature type="transmembrane region" description="Helical" evidence="7">
    <location>
        <begin position="657"/>
        <end position="679"/>
    </location>
</feature>
<keyword evidence="4 7" id="KW-1133">Transmembrane helix</keyword>
<protein>
    <submittedName>
        <fullName evidence="10">Xenotropic and polytropic retrovirus receptor 1</fullName>
    </submittedName>
</protein>
<dbReference type="AlphaFoldDB" id="A0AAN9UQS8"/>
<dbReference type="InterPro" id="IPR004331">
    <property type="entry name" value="SPX_dom"/>
</dbReference>
<feature type="transmembrane region" description="Helical" evidence="7">
    <location>
        <begin position="553"/>
        <end position="570"/>
    </location>
</feature>
<keyword evidence="10" id="KW-0675">Receptor</keyword>
<feature type="transmembrane region" description="Helical" evidence="7">
    <location>
        <begin position="616"/>
        <end position="637"/>
    </location>
</feature>
<feature type="compositionally biased region" description="Polar residues" evidence="6">
    <location>
        <begin position="139"/>
        <end position="154"/>
    </location>
</feature>
<dbReference type="PROSITE" id="PS51382">
    <property type="entry name" value="SPX"/>
    <property type="match status" value="1"/>
</dbReference>
<dbReference type="GO" id="GO:0005794">
    <property type="term" value="C:Golgi apparatus"/>
    <property type="evidence" value="ECO:0007669"/>
    <property type="project" value="TreeGrafter"/>
</dbReference>
<feature type="domain" description="EXS" evidence="8">
    <location>
        <begin position="541"/>
        <end position="740"/>
    </location>
</feature>
<dbReference type="GO" id="GO:0000822">
    <property type="term" value="F:inositol hexakisphosphate binding"/>
    <property type="evidence" value="ECO:0007669"/>
    <property type="project" value="TreeGrafter"/>
</dbReference>
<keyword evidence="5 7" id="KW-0472">Membrane</keyword>
<evidence type="ECO:0000256" key="2">
    <source>
        <dbReference type="ARBA" id="ARBA00009665"/>
    </source>
</evidence>
<sequence>MKFAKELERECVPEWRIKYLDYKAGKKSVKAVSTAISRAHISPRGAIAKSEATPHTPRTPRRRDVEEGLDGPEPLPRAATRFQGTPHSGQVEHHSLTRSPGHGGNYGSFNLSPGSHPIPPSTAGSRNPFQLPDPAMRVPSNTNEHPPRKTSNAGGESLSRVALQRSASMVATVPTIGTPATPAQPAQSSPSSYQPSPGRLRRLLSTGPTLTRKDSAKNDVGMQALEIVRQREKEFFDFLDRELEKVESFYQQKEAQAGTRLAALRQQLHEMKNRRTEELAQTKHRKEQEHGNPSESSGQTSGHDYPHGILGPIKSKLFKPGPNSKALSAMPLTPVLGALGYNTSRDYSRRTPSDDVPYRSAKRKLKLALEEFYRGLELLKAYTMLNRTAFRKLNKKYDKAINARPPYRYMNEKVNKAWFVNSDVVDNYIRDVEDLYARYFEGNNHKLAAGKLRRLIRRPGDESATTFHSGLLIGVGGVFLVQGLVFGAELLFDEDPVVREETLYLLQIYGGYFLCLLLFFYFCLDCSVWTSNKINYQFIFEFDPRHQLDWRQLFSFPSFFLMLFGLFFWLNFTRYGSPEMYLYYPVILIGLSLVIILFPAPILWHKSRRWLAYSHNVELFFCLIYTSIWDLLMDFSLLQPDARRKYLRNLLGLKRQWPYYTIMVLDPILRFAWIFYAIFTYDKQHSTIVSFLVAVAEVTRRGMWALIRVENEHCFNVAAYKASRDLPLPYRLPDAESTSLSDGQTSTEGSGRMKSREGEGDDDDNAVASAVDASAAGTSSRMREESGTAGAAAGGGGTAAQAQPTPMLEAGISGLRRRRLSELPGARSIRGIMAEAHRQDFEKKRRPTLERAAAEDDDDDDDDDGDDDGRDIDGSESDDDDDDDEDDDTASARDDRVQARGTESLVKGD</sequence>
<gene>
    <name evidence="10" type="primary">SYG1</name>
    <name evidence="10" type="ORF">SLS62_006772</name>
</gene>
<keyword evidence="11" id="KW-1185">Reference proteome</keyword>
<dbReference type="InterPro" id="IPR004342">
    <property type="entry name" value="EXS_C"/>
</dbReference>
<feature type="region of interest" description="Disordered" evidence="6">
    <location>
        <begin position="44"/>
        <end position="158"/>
    </location>
</feature>
<evidence type="ECO:0000256" key="4">
    <source>
        <dbReference type="ARBA" id="ARBA00022989"/>
    </source>
</evidence>
<feature type="region of interest" description="Disordered" evidence="6">
    <location>
        <begin position="733"/>
        <end position="806"/>
    </location>
</feature>
<reference evidence="10 11" key="1">
    <citation type="submission" date="2024-02" db="EMBL/GenBank/DDBJ databases">
        <title>De novo assembly and annotation of 12 fungi associated with fruit tree decline syndrome in Ontario, Canada.</title>
        <authorList>
            <person name="Sulman M."/>
            <person name="Ellouze W."/>
            <person name="Ilyukhin E."/>
        </authorList>
    </citation>
    <scope>NUCLEOTIDE SEQUENCE [LARGE SCALE GENOMIC DNA]</scope>
    <source>
        <strain evidence="10 11">M11/M66-122</strain>
    </source>
</reference>
<feature type="domain" description="SPX" evidence="9">
    <location>
        <begin position="1"/>
        <end position="411"/>
    </location>
</feature>
<dbReference type="GO" id="GO:0005886">
    <property type="term" value="C:plasma membrane"/>
    <property type="evidence" value="ECO:0007669"/>
    <property type="project" value="TreeGrafter"/>
</dbReference>
<evidence type="ECO:0000259" key="9">
    <source>
        <dbReference type="PROSITE" id="PS51382"/>
    </source>
</evidence>
<comment type="similarity">
    <text evidence="2">Belongs to the SYG1 (TC 2.A.94) family.</text>
</comment>
<dbReference type="Proteomes" id="UP001320420">
    <property type="component" value="Unassembled WGS sequence"/>
</dbReference>
<dbReference type="Pfam" id="PF03124">
    <property type="entry name" value="EXS"/>
    <property type="match status" value="2"/>
</dbReference>
<evidence type="ECO:0000256" key="6">
    <source>
        <dbReference type="SAM" id="MobiDB-lite"/>
    </source>
</evidence>
<name>A0AAN9UQS8_9PEZI</name>
<proteinExistence type="inferred from homology"/>
<evidence type="ECO:0000259" key="8">
    <source>
        <dbReference type="PROSITE" id="PS51380"/>
    </source>
</evidence>
<organism evidence="10 11">
    <name type="scientific">Diatrype stigma</name>
    <dbReference type="NCBI Taxonomy" id="117547"/>
    <lineage>
        <taxon>Eukaryota</taxon>
        <taxon>Fungi</taxon>
        <taxon>Dikarya</taxon>
        <taxon>Ascomycota</taxon>
        <taxon>Pezizomycotina</taxon>
        <taxon>Sordariomycetes</taxon>
        <taxon>Xylariomycetidae</taxon>
        <taxon>Xylariales</taxon>
        <taxon>Diatrypaceae</taxon>
        <taxon>Diatrype</taxon>
    </lineage>
</organism>
<feature type="compositionally biased region" description="Acidic residues" evidence="6">
    <location>
        <begin position="855"/>
        <end position="889"/>
    </location>
</feature>
<dbReference type="GO" id="GO:0006817">
    <property type="term" value="P:phosphate ion transport"/>
    <property type="evidence" value="ECO:0007669"/>
    <property type="project" value="TreeGrafter"/>
</dbReference>
<dbReference type="PROSITE" id="PS51380">
    <property type="entry name" value="EXS"/>
    <property type="match status" value="1"/>
</dbReference>
<evidence type="ECO:0000256" key="3">
    <source>
        <dbReference type="ARBA" id="ARBA00022692"/>
    </source>
</evidence>
<dbReference type="PANTHER" id="PTHR10783">
    <property type="entry name" value="XENOTROPIC AND POLYTROPIC RETROVIRUS RECEPTOR 1-RELATED"/>
    <property type="match status" value="1"/>
</dbReference>
<comment type="caution">
    <text evidence="10">The sequence shown here is derived from an EMBL/GenBank/DDBJ whole genome shotgun (WGS) entry which is preliminary data.</text>
</comment>
<feature type="region of interest" description="Disordered" evidence="6">
    <location>
        <begin position="176"/>
        <end position="199"/>
    </location>
</feature>
<feature type="compositionally biased region" description="Low complexity" evidence="6">
    <location>
        <begin position="766"/>
        <end position="776"/>
    </location>
</feature>
<evidence type="ECO:0000256" key="1">
    <source>
        <dbReference type="ARBA" id="ARBA00004141"/>
    </source>
</evidence>
<evidence type="ECO:0000313" key="11">
    <source>
        <dbReference type="Proteomes" id="UP001320420"/>
    </source>
</evidence>
<feature type="transmembrane region" description="Helical" evidence="7">
    <location>
        <begin position="471"/>
        <end position="492"/>
    </location>
</feature>
<feature type="compositionally biased region" description="Polar residues" evidence="6">
    <location>
        <begin position="736"/>
        <end position="749"/>
    </location>
</feature>
<dbReference type="GO" id="GO:0016036">
    <property type="term" value="P:cellular response to phosphate starvation"/>
    <property type="evidence" value="ECO:0007669"/>
    <property type="project" value="TreeGrafter"/>
</dbReference>
<feature type="transmembrane region" description="Helical" evidence="7">
    <location>
        <begin position="504"/>
        <end position="524"/>
    </location>
</feature>
<feature type="region of interest" description="Disordered" evidence="6">
    <location>
        <begin position="274"/>
        <end position="310"/>
    </location>
</feature>